<evidence type="ECO:0000259" key="1">
    <source>
        <dbReference type="Pfam" id="PF13021"/>
    </source>
</evidence>
<evidence type="ECO:0000313" key="2">
    <source>
        <dbReference type="EMBL" id="WEK20718.1"/>
    </source>
</evidence>
<dbReference type="EMBL" id="CP119313">
    <property type="protein sequence ID" value="WEK20718.1"/>
    <property type="molecule type" value="Genomic_DNA"/>
</dbReference>
<dbReference type="InterPro" id="IPR024976">
    <property type="entry name" value="DUF3885"/>
</dbReference>
<dbReference type="Pfam" id="PF13021">
    <property type="entry name" value="DUF3885"/>
    <property type="match status" value="1"/>
</dbReference>
<dbReference type="Proteomes" id="UP001214530">
    <property type="component" value="Chromosome"/>
</dbReference>
<evidence type="ECO:0000313" key="3">
    <source>
        <dbReference type="Proteomes" id="UP001214530"/>
    </source>
</evidence>
<sequence>MTIKESYRQFLNDNFKGLSIQASLFFNWDRGLRFDLQEGEVGSDNYFDEVFKRSLALFHASFDPNDIIFFVLMDFKHKRSKIRLGNFCFKQVHNLNWEEIAFLKMYRLYEPKDSSDIRNVAVIKSNIGKINYRNIFKAIGNTDFASRHPRLDRNGVLSSKEVFFLNIDRKLIFHMYDDRGVDIIAADVEQLGPIYNQYNNWLLECNKKKIDSLFNKNLS</sequence>
<gene>
    <name evidence="2" type="ORF">P0Y49_06150</name>
</gene>
<reference evidence="2" key="1">
    <citation type="submission" date="2023-03" db="EMBL/GenBank/DDBJ databases">
        <title>Andean soil-derived lignocellulolytic bacterial consortium as a source of novel taxa and putative plastic-active enzymes.</title>
        <authorList>
            <person name="Diaz-Garcia L."/>
            <person name="Chuvochina M."/>
            <person name="Feuerriegel G."/>
            <person name="Bunk B."/>
            <person name="Sproer C."/>
            <person name="Streit W.R."/>
            <person name="Rodriguez L.M."/>
            <person name="Overmann J."/>
            <person name="Jimenez D.J."/>
        </authorList>
    </citation>
    <scope>NUCLEOTIDE SEQUENCE</scope>
    <source>
        <strain evidence="2">MAG 3858</strain>
    </source>
</reference>
<proteinExistence type="predicted"/>
<protein>
    <submittedName>
        <fullName evidence="2">DUF3885 domain-containing protein</fullName>
    </submittedName>
</protein>
<organism evidence="2 3">
    <name type="scientific">Candidatus Pedobacter colombiensis</name>
    <dbReference type="NCBI Taxonomy" id="3121371"/>
    <lineage>
        <taxon>Bacteria</taxon>
        <taxon>Pseudomonadati</taxon>
        <taxon>Bacteroidota</taxon>
        <taxon>Sphingobacteriia</taxon>
        <taxon>Sphingobacteriales</taxon>
        <taxon>Sphingobacteriaceae</taxon>
        <taxon>Pedobacter</taxon>
    </lineage>
</organism>
<accession>A0AAJ6B9Z0</accession>
<feature type="domain" description="DUF3885" evidence="1">
    <location>
        <begin position="8"/>
        <end position="205"/>
    </location>
</feature>
<dbReference type="AlphaFoldDB" id="A0AAJ6B9Z0"/>
<name>A0AAJ6B9Z0_9SPHI</name>